<reference evidence="9 10" key="1">
    <citation type="submission" date="2024-08" db="EMBL/GenBank/DDBJ databases">
        <authorList>
            <person name="Feng Z."/>
            <person name="Ronholm J."/>
        </authorList>
    </citation>
    <scope>NUCLEOTIDE SEQUENCE [LARGE SCALE GENOMIC DNA]</scope>
    <source>
        <strain evidence="9 10">4-AB0-8</strain>
    </source>
</reference>
<dbReference type="EMBL" id="JBGJLR010000003">
    <property type="protein sequence ID" value="MEZ2738832.1"/>
    <property type="molecule type" value="Genomic_DNA"/>
</dbReference>
<dbReference type="InterPro" id="IPR051310">
    <property type="entry name" value="MCP_chemotaxis"/>
</dbReference>
<dbReference type="SUPFAM" id="SSF58104">
    <property type="entry name" value="Methyl-accepting chemotaxis protein (MCP) signaling domain"/>
    <property type="match status" value="1"/>
</dbReference>
<gene>
    <name evidence="9" type="ORF">ACBP88_05020</name>
</gene>
<evidence type="ECO:0000259" key="8">
    <source>
        <dbReference type="PROSITE" id="PS50885"/>
    </source>
</evidence>
<dbReference type="InterPro" id="IPR003660">
    <property type="entry name" value="HAMP_dom"/>
</dbReference>
<dbReference type="CDD" id="cd11386">
    <property type="entry name" value="MCP_signal"/>
    <property type="match status" value="1"/>
</dbReference>
<feature type="transmembrane region" description="Helical" evidence="6">
    <location>
        <begin position="40"/>
        <end position="59"/>
    </location>
</feature>
<evidence type="ECO:0000313" key="10">
    <source>
        <dbReference type="Proteomes" id="UP001567350"/>
    </source>
</evidence>
<dbReference type="PANTHER" id="PTHR43531:SF14">
    <property type="entry name" value="METHYL-ACCEPTING CHEMOTAXIS PROTEIN I-RELATED"/>
    <property type="match status" value="1"/>
</dbReference>
<dbReference type="Gene3D" id="1.10.287.950">
    <property type="entry name" value="Methyl-accepting chemotaxis protein"/>
    <property type="match status" value="1"/>
</dbReference>
<feature type="domain" description="HAMP" evidence="8">
    <location>
        <begin position="364"/>
        <end position="416"/>
    </location>
</feature>
<dbReference type="InterPro" id="IPR033462">
    <property type="entry name" value="Cache_3-Cache_2"/>
</dbReference>
<proteinExistence type="inferred from homology"/>
<dbReference type="InterPro" id="IPR029151">
    <property type="entry name" value="Sensor-like_sf"/>
</dbReference>
<dbReference type="SMART" id="SM00304">
    <property type="entry name" value="HAMP"/>
    <property type="match status" value="1"/>
</dbReference>
<accession>A0ABV4IAR1</accession>
<dbReference type="PROSITE" id="PS50111">
    <property type="entry name" value="CHEMOTAXIS_TRANSDUC_2"/>
    <property type="match status" value="1"/>
</dbReference>
<feature type="coiled-coil region" evidence="4">
    <location>
        <begin position="628"/>
        <end position="659"/>
    </location>
</feature>
<keyword evidence="3" id="KW-0807">Transducer</keyword>
<dbReference type="PROSITE" id="PS50885">
    <property type="entry name" value="HAMP"/>
    <property type="match status" value="1"/>
</dbReference>
<feature type="domain" description="Methyl-accepting transducer" evidence="7">
    <location>
        <begin position="421"/>
        <end position="650"/>
    </location>
</feature>
<organism evidence="9 10">
    <name type="scientific">Comamonas jiangduensis</name>
    <dbReference type="NCBI Taxonomy" id="1194168"/>
    <lineage>
        <taxon>Bacteria</taxon>
        <taxon>Pseudomonadati</taxon>
        <taxon>Pseudomonadota</taxon>
        <taxon>Betaproteobacteria</taxon>
        <taxon>Burkholderiales</taxon>
        <taxon>Comamonadaceae</taxon>
        <taxon>Comamonas</taxon>
    </lineage>
</organism>
<feature type="transmembrane region" description="Helical" evidence="6">
    <location>
        <begin position="341"/>
        <end position="362"/>
    </location>
</feature>
<keyword evidence="6" id="KW-1133">Transmembrane helix</keyword>
<feature type="region of interest" description="Disordered" evidence="5">
    <location>
        <begin position="668"/>
        <end position="688"/>
    </location>
</feature>
<evidence type="ECO:0000256" key="2">
    <source>
        <dbReference type="ARBA" id="ARBA00029447"/>
    </source>
</evidence>
<dbReference type="Pfam" id="PF00672">
    <property type="entry name" value="HAMP"/>
    <property type="match status" value="1"/>
</dbReference>
<evidence type="ECO:0000313" key="9">
    <source>
        <dbReference type="EMBL" id="MEZ2738832.1"/>
    </source>
</evidence>
<keyword evidence="1" id="KW-0488">Methylation</keyword>
<comment type="similarity">
    <text evidence="2">Belongs to the methyl-accepting chemotaxis (MCP) protein family.</text>
</comment>
<dbReference type="Proteomes" id="UP001567350">
    <property type="component" value="Unassembled WGS sequence"/>
</dbReference>
<evidence type="ECO:0000259" key="7">
    <source>
        <dbReference type="PROSITE" id="PS50111"/>
    </source>
</evidence>
<comment type="caution">
    <text evidence="9">The sequence shown here is derived from an EMBL/GenBank/DDBJ whole genome shotgun (WGS) entry which is preliminary data.</text>
</comment>
<keyword evidence="10" id="KW-1185">Reference proteome</keyword>
<dbReference type="PANTHER" id="PTHR43531">
    <property type="entry name" value="PROTEIN ICFG"/>
    <property type="match status" value="1"/>
</dbReference>
<dbReference type="Pfam" id="PF00015">
    <property type="entry name" value="MCPsignal"/>
    <property type="match status" value="1"/>
</dbReference>
<dbReference type="InterPro" id="IPR004089">
    <property type="entry name" value="MCPsignal_dom"/>
</dbReference>
<evidence type="ECO:0000256" key="5">
    <source>
        <dbReference type="SAM" id="MobiDB-lite"/>
    </source>
</evidence>
<keyword evidence="6" id="KW-0812">Transmembrane</keyword>
<keyword evidence="6" id="KW-0472">Membrane</keyword>
<evidence type="ECO:0000256" key="3">
    <source>
        <dbReference type="PROSITE-ProRule" id="PRU00284"/>
    </source>
</evidence>
<evidence type="ECO:0000256" key="1">
    <source>
        <dbReference type="ARBA" id="ARBA00022481"/>
    </source>
</evidence>
<dbReference type="SMART" id="SM00283">
    <property type="entry name" value="MA"/>
    <property type="match status" value="1"/>
</dbReference>
<dbReference type="RefSeq" id="WP_370890768.1">
    <property type="nucleotide sequence ID" value="NZ_JBGJLR010000003.1"/>
</dbReference>
<evidence type="ECO:0000256" key="6">
    <source>
        <dbReference type="SAM" id="Phobius"/>
    </source>
</evidence>
<name>A0ABV4IAR1_9BURK</name>
<dbReference type="SUPFAM" id="SSF103190">
    <property type="entry name" value="Sensory domain-like"/>
    <property type="match status" value="1"/>
</dbReference>
<evidence type="ECO:0000256" key="4">
    <source>
        <dbReference type="SAM" id="Coils"/>
    </source>
</evidence>
<dbReference type="CDD" id="cd06225">
    <property type="entry name" value="HAMP"/>
    <property type="match status" value="1"/>
</dbReference>
<sequence length="688" mass="73620">MHIFLLFPLNHPSSSAFMKPAAFAHLSSSASRSRSVARRVTAIGIAMMALILLILSWVVSTISTQTAREQLIASVTHTTEGLVASIDTVDQANRRMVERASSAFARYFAGTVELDTTTTSLTLDGQVLNAHFGVVDQFSEDTGGVATIFARQGDDFVRISTSLRNLQGERVMHTLLDRNHPAYARMLSGAPYVGRANLFGKPYMTAYQPMRSASGDVVGILFVGTDLSAFQAGMQQQVSNTRLFEHGGAMVIAPGARLEDAVFIAHPTHQGQKVLEVAPQARASLEQLASRSDGFARDVTALLPEQGSHPWAVLRKTQEGWWVITEVSDDEAMAAQRHALMLLWCAMAVALVLLAAGLLFTLKRGVSAPLHELTQAITRIAQGDLTHPFHSTRRDEVGDLIHEVEGMRQRYVDMLRQVNVAAHSIASASSQIAQGNVDLSERTENTAQSLARSARSIEEVTHGVRQSADAARQAHQLSEGAVEVASRGGQVVSNVVATMGAINDSSRKIGDIIGVIDGIAFQTNILALNAAVEAARAGEQGRGFAVVAGEVRTLAQRSAAAAKEIKTLISTSVDKVESGARLVQDAGQTMEEIVGSVQRVGDIIGEISAAASEQATRISQVNHDVTQLDQLTQQNAALVEESAAASQSMREQAARLEDAVSVFQLTQAPDGHDHSRTGSSMPPALLQP</sequence>
<protein>
    <submittedName>
        <fullName evidence="9">Cache 3/Cache 2 fusion domain-containing protein</fullName>
    </submittedName>
</protein>
<keyword evidence="4" id="KW-0175">Coiled coil</keyword>
<dbReference type="Pfam" id="PF17201">
    <property type="entry name" value="Cache_3-Cache_2"/>
    <property type="match status" value="1"/>
</dbReference>